<proteinExistence type="predicted"/>
<evidence type="ECO:0000313" key="3">
    <source>
        <dbReference type="Proteomes" id="UP001209318"/>
    </source>
</evidence>
<name>A0AAE3LME9_9BACI</name>
<sequence length="239" mass="27649">MKFHKHIDEPFIIDYLLGKLDVDRQSQLILHIKECEQCANRLQQWQSIINVESNVQKVPSDQLKEKIWMQLQEKSAPRRESKNRKIIFTISSVAAILLLFLGLYANKQPQHKSYEIAHNDEIENIDFQHYPDTKQWNIVPVSNSNPVHGNIWINHHTQELLVEVEGLVQLSNKDYQLWIIYNDNQMIGEVLPIEEGSTRLFFKGEEDVPLKIIKASIEPKGGSVSPTGPETFIVEMGNK</sequence>
<accession>A0AAE3LME9</accession>
<dbReference type="EMBL" id="JAOUSF010000002">
    <property type="protein sequence ID" value="MCU9612866.1"/>
    <property type="molecule type" value="Genomic_DNA"/>
</dbReference>
<keyword evidence="1" id="KW-1133">Transmembrane helix</keyword>
<dbReference type="AlphaFoldDB" id="A0AAE3LME9"/>
<organism evidence="2 3">
    <name type="scientific">Perspicuibacillus lycopersici</name>
    <dbReference type="NCBI Taxonomy" id="1325689"/>
    <lineage>
        <taxon>Bacteria</taxon>
        <taxon>Bacillati</taxon>
        <taxon>Bacillota</taxon>
        <taxon>Bacilli</taxon>
        <taxon>Bacillales</taxon>
        <taxon>Bacillaceae</taxon>
        <taxon>Perspicuibacillus</taxon>
    </lineage>
</organism>
<evidence type="ECO:0000313" key="2">
    <source>
        <dbReference type="EMBL" id="MCU9612866.1"/>
    </source>
</evidence>
<dbReference type="Gene3D" id="1.10.10.1320">
    <property type="entry name" value="Anti-sigma factor, zinc-finger domain"/>
    <property type="match status" value="1"/>
</dbReference>
<dbReference type="Proteomes" id="UP001209318">
    <property type="component" value="Unassembled WGS sequence"/>
</dbReference>
<feature type="transmembrane region" description="Helical" evidence="1">
    <location>
        <begin position="86"/>
        <end position="105"/>
    </location>
</feature>
<keyword evidence="1" id="KW-0812">Transmembrane</keyword>
<comment type="caution">
    <text evidence="2">The sequence shown here is derived from an EMBL/GenBank/DDBJ whole genome shotgun (WGS) entry which is preliminary data.</text>
</comment>
<gene>
    <name evidence="2" type="ORF">OEV98_04795</name>
</gene>
<evidence type="ECO:0000256" key="1">
    <source>
        <dbReference type="SAM" id="Phobius"/>
    </source>
</evidence>
<protein>
    <submittedName>
        <fullName evidence="2">Anti-sigma factor</fullName>
    </submittedName>
</protein>
<dbReference type="InterPro" id="IPR041916">
    <property type="entry name" value="Anti_sigma_zinc_sf"/>
</dbReference>
<reference evidence="2" key="1">
    <citation type="submission" date="2022-10" db="EMBL/GenBank/DDBJ databases">
        <title>Description of Fervidibacillus gen. nov. in the family Fervidibacillaceae fam. nov. with two species, Fervidibacillus albus sp. nov., and Fervidibacillus halotolerans sp. nov., isolated from tidal flat sediments.</title>
        <authorList>
            <person name="Kwon K.K."/>
            <person name="Yang S.-H."/>
        </authorList>
    </citation>
    <scope>NUCLEOTIDE SEQUENCE</scope>
    <source>
        <strain evidence="2">JCM 19140</strain>
    </source>
</reference>
<keyword evidence="3" id="KW-1185">Reference proteome</keyword>
<keyword evidence="1" id="KW-0472">Membrane</keyword>
<dbReference type="RefSeq" id="WP_263072077.1">
    <property type="nucleotide sequence ID" value="NZ_JAOUSF010000002.1"/>
</dbReference>